<dbReference type="Proteomes" id="UP000029733">
    <property type="component" value="Unassembled WGS sequence"/>
</dbReference>
<dbReference type="CDD" id="cd02440">
    <property type="entry name" value="AdoMet_MTases"/>
    <property type="match status" value="1"/>
</dbReference>
<name>A0A4U8TCD0_9HELI</name>
<keyword evidence="2" id="KW-0819">tRNA processing</keyword>
<dbReference type="SUPFAM" id="SSF53335">
    <property type="entry name" value="S-adenosyl-L-methionine-dependent methyltransferases"/>
    <property type="match status" value="1"/>
</dbReference>
<dbReference type="AlphaFoldDB" id="A0A4U8TCD0"/>
<dbReference type="STRING" id="1677920.LS71_00280"/>
<dbReference type="OrthoDB" id="9765084at2"/>
<evidence type="ECO:0000313" key="3">
    <source>
        <dbReference type="EMBL" id="TLD97463.1"/>
    </source>
</evidence>
<proteinExistence type="inferred from homology"/>
<reference evidence="3 4" key="1">
    <citation type="journal article" date="2014" name="Genome Announc.">
        <title>Draft genome sequences of eight enterohepatic helicobacter species isolated from both laboratory and wild rodents.</title>
        <authorList>
            <person name="Sheh A."/>
            <person name="Shen Z."/>
            <person name="Fox J.G."/>
        </authorList>
    </citation>
    <scope>NUCLEOTIDE SEQUENCE [LARGE SCALE GENOMIC DNA]</scope>
    <source>
        <strain evidence="3 4">MIT 09-6949</strain>
    </source>
</reference>
<evidence type="ECO:0000256" key="2">
    <source>
        <dbReference type="ARBA" id="ARBA00022694"/>
    </source>
</evidence>
<accession>A0A4U8TCD0</accession>
<dbReference type="Gene3D" id="3.40.50.150">
    <property type="entry name" value="Vaccinia Virus protein VP39"/>
    <property type="match status" value="1"/>
</dbReference>
<dbReference type="Pfam" id="PF08003">
    <property type="entry name" value="Methyltransf_9"/>
    <property type="match status" value="1"/>
</dbReference>
<dbReference type="InterPro" id="IPR027555">
    <property type="entry name" value="Mo5U34_MeTrfas-like"/>
</dbReference>
<dbReference type="NCBIfam" id="NF011650">
    <property type="entry name" value="PRK15068.1"/>
    <property type="match status" value="1"/>
</dbReference>
<evidence type="ECO:0000313" key="4">
    <source>
        <dbReference type="Proteomes" id="UP000029733"/>
    </source>
</evidence>
<keyword evidence="4" id="KW-1185">Reference proteome</keyword>
<dbReference type="InterPro" id="IPR029063">
    <property type="entry name" value="SAM-dependent_MTases_sf"/>
</dbReference>
<evidence type="ECO:0000256" key="1">
    <source>
        <dbReference type="ARBA" id="ARBA00022679"/>
    </source>
</evidence>
<comment type="caution">
    <text evidence="3">The sequence shown here is derived from an EMBL/GenBank/DDBJ whole genome shotgun (WGS) entry which is preliminary data.</text>
</comment>
<dbReference type="HAMAP" id="MF_01590">
    <property type="entry name" value="tRNA_carboxymethyltr_CmoB"/>
    <property type="match status" value="1"/>
</dbReference>
<gene>
    <name evidence="3" type="primary">cmoB</name>
    <name evidence="3" type="ORF">LS71_001550</name>
</gene>
<dbReference type="GO" id="GO:0002098">
    <property type="term" value="P:tRNA wobble uridine modification"/>
    <property type="evidence" value="ECO:0007669"/>
    <property type="project" value="InterPro"/>
</dbReference>
<dbReference type="GO" id="GO:0016765">
    <property type="term" value="F:transferase activity, transferring alkyl or aryl (other than methyl) groups"/>
    <property type="evidence" value="ECO:0007669"/>
    <property type="project" value="InterPro"/>
</dbReference>
<dbReference type="NCBIfam" id="TIGR00452">
    <property type="entry name" value="tRNA 5-methoxyuridine(34)/uridine 5-oxyacetic acid(34) synthase CmoB"/>
    <property type="match status" value="1"/>
</dbReference>
<keyword evidence="1" id="KW-0808">Transferase</keyword>
<protein>
    <submittedName>
        <fullName evidence="3">tRNA 5-methoxyuridine(34)/uridine 5-oxyacetic acid(34) synthase CmoB</fullName>
    </submittedName>
</protein>
<sequence length="306" mass="35061">MSDFFKYAREKSARIQGAKHIARFYEQLALLPRIPATFYAKDGIHIQALAADMVATHHDMLYDMAIQLKPWRKGPFFLFDIHIDSEWQSFMKWQLLAPHCNLKGKHIADVGCNNGYYMFEMLSHEPDSIIGFDPSGLFKAQFDFVNHFINAPINFELLGVEDLLAYTQAHKHKFDVIFCLGVLYHRLEPISTLKILSQSLQSGGEVILDTLIYQSEEEICLSPAKSYAKMSNVYFIPSISALKGWCERAKFSHFEILALSPTTTKEQRASKWVDSQSLAAFLNESQTLTIEGYQAPIRGYFKLRKD</sequence>
<dbReference type="RefSeq" id="WP_034352087.1">
    <property type="nucleotide sequence ID" value="NZ_JRPR02000001.1"/>
</dbReference>
<dbReference type="EMBL" id="JRPR02000001">
    <property type="protein sequence ID" value="TLD97463.1"/>
    <property type="molecule type" value="Genomic_DNA"/>
</dbReference>
<organism evidence="3 4">
    <name type="scientific">Helicobacter jaachi</name>
    <dbReference type="NCBI Taxonomy" id="1677920"/>
    <lineage>
        <taxon>Bacteria</taxon>
        <taxon>Pseudomonadati</taxon>
        <taxon>Campylobacterota</taxon>
        <taxon>Epsilonproteobacteria</taxon>
        <taxon>Campylobacterales</taxon>
        <taxon>Helicobacteraceae</taxon>
        <taxon>Helicobacter</taxon>
    </lineage>
</organism>
<dbReference type="InterPro" id="IPR010017">
    <property type="entry name" value="CmoB"/>
</dbReference>